<dbReference type="Pfam" id="PF00589">
    <property type="entry name" value="Phage_integrase"/>
    <property type="match status" value="1"/>
</dbReference>
<dbReference type="PANTHER" id="PTHR30349">
    <property type="entry name" value="PHAGE INTEGRASE-RELATED"/>
    <property type="match status" value="1"/>
</dbReference>
<dbReference type="OrthoDB" id="4326943at2"/>
<dbReference type="RefSeq" id="WP_122191655.1">
    <property type="nucleotide sequence ID" value="NZ_RFFH01000022.1"/>
</dbReference>
<dbReference type="InterPro" id="IPR010998">
    <property type="entry name" value="Integrase_recombinase_N"/>
</dbReference>
<dbReference type="PANTHER" id="PTHR30349:SF41">
    <property type="entry name" value="INTEGRASE_RECOMBINASE PROTEIN MJ0367-RELATED"/>
    <property type="match status" value="1"/>
</dbReference>
<dbReference type="Gene3D" id="1.10.150.130">
    <property type="match status" value="1"/>
</dbReference>
<keyword evidence="7" id="KW-1185">Reference proteome</keyword>
<dbReference type="Gene3D" id="1.10.443.10">
    <property type="entry name" value="Intergrase catalytic core"/>
    <property type="match status" value="1"/>
</dbReference>
<sequence length="468" mass="52940">MPARRAAAKSKRRTEPIDKRTAKDGTVTYTFRVDVGTTADGRRDRPRFTYSTLTEARREFRRITTEVADGCYVPVLDTTVDDACEEWLKGRRGIRLVKLEGYRNNLKPVRRRLGGKLLTEVTKADGDDLVDWMLTQGRVDPRHYRPDSLLSRVAAFIDRSPAAGIAVAEVKAAFPDDDVYNCLSMLVRTDRIARPQRGIYAPATDRSAVRAPEGVKPVTVRTTLTTFGMVVQSYVDQGMLPRNVIDLVDRPQDPIDDDEDEDDDEPGGSKSWTAEEVAAFREQARTHRLYACWLLSCYGMRRSEVLAARWTRFNGSRLRIRRGRVAIGKIVEENLPKSRRSRRDLPLPDDVAEALRVLKERQKAEAARLGIAWSEDRLIAVHEDGRPLRPAWYSDEFQRLREHAGLRRIPLKGLRNTSVSAMLARGIPATTVAAWHGHDPAVSLRIYNQTQNDELRAAGATLFTHSQD</sequence>
<dbReference type="GO" id="GO:0006310">
    <property type="term" value="P:DNA recombination"/>
    <property type="evidence" value="ECO:0007669"/>
    <property type="project" value="UniProtKB-KW"/>
</dbReference>
<proteinExistence type="inferred from homology"/>
<dbReference type="GO" id="GO:0003677">
    <property type="term" value="F:DNA binding"/>
    <property type="evidence" value="ECO:0007669"/>
    <property type="project" value="UniProtKB-KW"/>
</dbReference>
<evidence type="ECO:0000256" key="2">
    <source>
        <dbReference type="ARBA" id="ARBA00023125"/>
    </source>
</evidence>
<gene>
    <name evidence="6" type="ORF">EBN03_30675</name>
</gene>
<dbReference type="InterPro" id="IPR011010">
    <property type="entry name" value="DNA_brk_join_enz"/>
</dbReference>
<evidence type="ECO:0000256" key="3">
    <source>
        <dbReference type="ARBA" id="ARBA00023172"/>
    </source>
</evidence>
<comment type="caution">
    <text evidence="6">The sequence shown here is derived from an EMBL/GenBank/DDBJ whole genome shotgun (WGS) entry which is preliminary data.</text>
</comment>
<organism evidence="6 7">
    <name type="scientific">Nocardia stercoris</name>
    <dbReference type="NCBI Taxonomy" id="2483361"/>
    <lineage>
        <taxon>Bacteria</taxon>
        <taxon>Bacillati</taxon>
        <taxon>Actinomycetota</taxon>
        <taxon>Actinomycetes</taxon>
        <taxon>Mycobacteriales</taxon>
        <taxon>Nocardiaceae</taxon>
        <taxon>Nocardia</taxon>
    </lineage>
</organism>
<dbReference type="Proteomes" id="UP000279275">
    <property type="component" value="Unassembled WGS sequence"/>
</dbReference>
<evidence type="ECO:0000313" key="7">
    <source>
        <dbReference type="Proteomes" id="UP000279275"/>
    </source>
</evidence>
<dbReference type="AlphaFoldDB" id="A0A3M2KTI6"/>
<keyword evidence="2" id="KW-0238">DNA-binding</keyword>
<name>A0A3M2KTI6_9NOCA</name>
<dbReference type="GO" id="GO:0015074">
    <property type="term" value="P:DNA integration"/>
    <property type="evidence" value="ECO:0007669"/>
    <property type="project" value="InterPro"/>
</dbReference>
<dbReference type="PROSITE" id="PS51898">
    <property type="entry name" value="TYR_RECOMBINASE"/>
    <property type="match status" value="1"/>
</dbReference>
<evidence type="ECO:0000313" key="6">
    <source>
        <dbReference type="EMBL" id="RMI28411.1"/>
    </source>
</evidence>
<feature type="region of interest" description="Disordered" evidence="4">
    <location>
        <begin position="249"/>
        <end position="273"/>
    </location>
</feature>
<feature type="compositionally biased region" description="Acidic residues" evidence="4">
    <location>
        <begin position="254"/>
        <end position="266"/>
    </location>
</feature>
<dbReference type="SUPFAM" id="SSF56349">
    <property type="entry name" value="DNA breaking-rejoining enzymes"/>
    <property type="match status" value="1"/>
</dbReference>
<evidence type="ECO:0000259" key="5">
    <source>
        <dbReference type="PROSITE" id="PS51898"/>
    </source>
</evidence>
<accession>A0A3M2KTI6</accession>
<dbReference type="InterPro" id="IPR050090">
    <property type="entry name" value="Tyrosine_recombinase_XerCD"/>
</dbReference>
<keyword evidence="3" id="KW-0233">DNA recombination</keyword>
<dbReference type="EMBL" id="RFFH01000022">
    <property type="protein sequence ID" value="RMI28411.1"/>
    <property type="molecule type" value="Genomic_DNA"/>
</dbReference>
<evidence type="ECO:0000256" key="4">
    <source>
        <dbReference type="SAM" id="MobiDB-lite"/>
    </source>
</evidence>
<evidence type="ECO:0000256" key="1">
    <source>
        <dbReference type="ARBA" id="ARBA00008857"/>
    </source>
</evidence>
<feature type="domain" description="Tyr recombinase" evidence="5">
    <location>
        <begin position="267"/>
        <end position="460"/>
    </location>
</feature>
<dbReference type="InterPro" id="IPR002104">
    <property type="entry name" value="Integrase_catalytic"/>
</dbReference>
<protein>
    <submittedName>
        <fullName evidence="6">Site-specific integrase</fullName>
    </submittedName>
</protein>
<dbReference type="InterPro" id="IPR013762">
    <property type="entry name" value="Integrase-like_cat_sf"/>
</dbReference>
<comment type="similarity">
    <text evidence="1">Belongs to the 'phage' integrase family.</text>
</comment>
<reference evidence="6 7" key="1">
    <citation type="submission" date="2018-10" db="EMBL/GenBank/DDBJ databases">
        <title>Isolation from cow dung.</title>
        <authorList>
            <person name="Ling L."/>
        </authorList>
    </citation>
    <scope>NUCLEOTIDE SEQUENCE [LARGE SCALE GENOMIC DNA]</scope>
    <source>
        <strain evidence="6 7">NEAU-LL90</strain>
    </source>
</reference>
<dbReference type="CDD" id="cd01189">
    <property type="entry name" value="INT_ICEBs1_C_like"/>
    <property type="match status" value="1"/>
</dbReference>